<gene>
    <name evidence="1" type="ORF">ABC974_12355</name>
</gene>
<comment type="caution">
    <text evidence="1">The sequence shown here is derived from an EMBL/GenBank/DDBJ whole genome shotgun (WGS) entry which is preliminary data.</text>
</comment>
<reference evidence="1 2" key="1">
    <citation type="submission" date="2024-05" db="EMBL/GenBank/DDBJ databases">
        <authorList>
            <person name="Liu Q."/>
            <person name="Xin Y.-H."/>
        </authorList>
    </citation>
    <scope>NUCLEOTIDE SEQUENCE [LARGE SCALE GENOMIC DNA]</scope>
    <source>
        <strain evidence="1 2">CGMCC 1.10181</strain>
    </source>
</reference>
<dbReference type="RefSeq" id="WP_343889368.1">
    <property type="nucleotide sequence ID" value="NZ_BAAAEH010000021.1"/>
</dbReference>
<dbReference type="Proteomes" id="UP001419910">
    <property type="component" value="Unassembled WGS sequence"/>
</dbReference>
<name>A0ABU9Y3S1_9SPHN</name>
<keyword evidence="2" id="KW-1185">Reference proteome</keyword>
<proteinExistence type="predicted"/>
<evidence type="ECO:0000313" key="1">
    <source>
        <dbReference type="EMBL" id="MEN2790422.1"/>
    </source>
</evidence>
<accession>A0ABU9Y3S1</accession>
<organism evidence="1 2">
    <name type="scientific">Sphingomonas oligophenolica</name>
    <dbReference type="NCBI Taxonomy" id="301154"/>
    <lineage>
        <taxon>Bacteria</taxon>
        <taxon>Pseudomonadati</taxon>
        <taxon>Pseudomonadota</taxon>
        <taxon>Alphaproteobacteria</taxon>
        <taxon>Sphingomonadales</taxon>
        <taxon>Sphingomonadaceae</taxon>
        <taxon>Sphingomonas</taxon>
    </lineage>
</organism>
<dbReference type="EMBL" id="JBDIME010000009">
    <property type="protein sequence ID" value="MEN2790422.1"/>
    <property type="molecule type" value="Genomic_DNA"/>
</dbReference>
<sequence length="236" mass="25870">MARPIVGQPWPFEVAEVNLNVDAKDGAPERVFSGTSPNGFSIRASEIRVAPGALEIRAFRTYSDGNMVPIFFGNCLTGQSGQPSAYPSNILSMSKKNLIDLQRLGSVNLSASEDCQVVSPQGWLSRFSFSFRDSGSGATVTPKDKLLWLGASPQFKVLRAPLPPNSKAKWIRSFFQVDGSKDDHSFKDIWFYETPDRVQSSAAFEFFRFTPPGSTMIQELSGICAKFVVPSEKAAS</sequence>
<evidence type="ECO:0000313" key="2">
    <source>
        <dbReference type="Proteomes" id="UP001419910"/>
    </source>
</evidence>
<protein>
    <submittedName>
        <fullName evidence="1">Uncharacterized protein</fullName>
    </submittedName>
</protein>